<reference evidence="3" key="2">
    <citation type="submission" date="2020-09" db="EMBL/GenBank/DDBJ databases">
        <authorList>
            <person name="Sun Q."/>
            <person name="Zhou Y."/>
        </authorList>
    </citation>
    <scope>NUCLEOTIDE SEQUENCE</scope>
    <source>
        <strain evidence="3">CGMCC 1.16067</strain>
    </source>
</reference>
<evidence type="ECO:0000259" key="2">
    <source>
        <dbReference type="Pfam" id="PF12849"/>
    </source>
</evidence>
<proteinExistence type="predicted"/>
<keyword evidence="4" id="KW-1185">Reference proteome</keyword>
<feature type="signal peptide" evidence="1">
    <location>
        <begin position="1"/>
        <end position="31"/>
    </location>
</feature>
<dbReference type="AlphaFoldDB" id="A0A917F0Q4"/>
<feature type="domain" description="PBP" evidence="2">
    <location>
        <begin position="32"/>
        <end position="322"/>
    </location>
</feature>
<dbReference type="EMBL" id="BMKQ01000001">
    <property type="protein sequence ID" value="GGF33266.1"/>
    <property type="molecule type" value="Genomic_DNA"/>
</dbReference>
<dbReference type="Pfam" id="PF12849">
    <property type="entry name" value="PBP_like_2"/>
    <property type="match status" value="1"/>
</dbReference>
<evidence type="ECO:0000256" key="1">
    <source>
        <dbReference type="SAM" id="SignalP"/>
    </source>
</evidence>
<name>A0A917F0Q4_9ACTN</name>
<accession>A0A917F0Q4</accession>
<organism evidence="3 4">
    <name type="scientific">Marmoricola endophyticus</name>
    <dbReference type="NCBI Taxonomy" id="2040280"/>
    <lineage>
        <taxon>Bacteria</taxon>
        <taxon>Bacillati</taxon>
        <taxon>Actinomycetota</taxon>
        <taxon>Actinomycetes</taxon>
        <taxon>Propionibacteriales</taxon>
        <taxon>Nocardioidaceae</taxon>
        <taxon>Marmoricola</taxon>
    </lineage>
</organism>
<dbReference type="InterPro" id="IPR052738">
    <property type="entry name" value="ABC-Tungstate_binding"/>
</dbReference>
<dbReference type="Gene3D" id="3.40.190.10">
    <property type="entry name" value="Periplasmic binding protein-like II"/>
    <property type="match status" value="4"/>
</dbReference>
<dbReference type="PANTHER" id="PTHR37945">
    <property type="entry name" value="EXTRACELLULAR TUNGSTATE BINDING PROTEIN"/>
    <property type="match status" value="1"/>
</dbReference>
<feature type="chain" id="PRO_5037311637" description="PBP domain-containing protein" evidence="1">
    <location>
        <begin position="32"/>
        <end position="555"/>
    </location>
</feature>
<protein>
    <recommendedName>
        <fullName evidence="2">PBP domain-containing protein</fullName>
    </recommendedName>
</protein>
<reference evidence="3" key="1">
    <citation type="journal article" date="2014" name="Int. J. Syst. Evol. Microbiol.">
        <title>Complete genome sequence of Corynebacterium casei LMG S-19264T (=DSM 44701T), isolated from a smear-ripened cheese.</title>
        <authorList>
            <consortium name="US DOE Joint Genome Institute (JGI-PGF)"/>
            <person name="Walter F."/>
            <person name="Albersmeier A."/>
            <person name="Kalinowski J."/>
            <person name="Ruckert C."/>
        </authorList>
    </citation>
    <scope>NUCLEOTIDE SEQUENCE</scope>
    <source>
        <strain evidence="3">CGMCC 1.16067</strain>
    </source>
</reference>
<evidence type="ECO:0000313" key="4">
    <source>
        <dbReference type="Proteomes" id="UP000649179"/>
    </source>
</evidence>
<gene>
    <name evidence="3" type="ORF">GCM10011519_03410</name>
</gene>
<dbReference type="RefSeq" id="WP_188777668.1">
    <property type="nucleotide sequence ID" value="NZ_BMKQ01000001.1"/>
</dbReference>
<dbReference type="PANTHER" id="PTHR37945:SF1">
    <property type="entry name" value="EXTRACELLULAR TUNGSTATE BINDING PROTEIN"/>
    <property type="match status" value="1"/>
</dbReference>
<sequence>MTLTHRSRTLACAIGLLASVAVSLGVAPAHADDSVIKVVGTTDVSDSGLVQNVIEPDFEKATGIDLQYTPQGTGAAIASAKTGSFSALLVHAASLENQFVADGYSAEPYGRSLFWGDYVLLGPKGDPAGVTSGGQPSSDAAAAFAKIAAAGASGKAKFVSRGSTPGTTVQEHAIWALTSGVSTCTVSAAQGGGKAPVTSDAAGSDCSTTETSRPYPSWYKVTGFGQAANVTAGDQCGDNVGGNGSNCYVFTDRGTYAYLQSQGQAKNLQIVARDNAASAPGGADLLVNSFHGYAINPAKFDGGGQVSAANAKKFLDFLTSPEEQKKIGAYLGTGRSAGFIPSAAPLNTSDALPTKVTAGSTVTIRGGIANATPGTPTLSGVPVDLYAATSGGQPTKVDSFTSNSVGRYIFSVKPTQGTTYSVRTPQITKIENAALNPQFGDILQPMEATIGTVGVGGAVTITSGAPGTGANRHIVTIKGTVAPAAGTGAKITVFRVPGKGATSAQQGAAVVLAQGATSWTVAQSFPTGAWRYYVRYTSPGVSASYSAVKSFQSPK</sequence>
<comment type="caution">
    <text evidence="3">The sequence shown here is derived from an EMBL/GenBank/DDBJ whole genome shotgun (WGS) entry which is preliminary data.</text>
</comment>
<dbReference type="InterPro" id="IPR024370">
    <property type="entry name" value="PBP_domain"/>
</dbReference>
<evidence type="ECO:0000313" key="3">
    <source>
        <dbReference type="EMBL" id="GGF33266.1"/>
    </source>
</evidence>
<dbReference type="SUPFAM" id="SSF53850">
    <property type="entry name" value="Periplasmic binding protein-like II"/>
    <property type="match status" value="1"/>
</dbReference>
<dbReference type="Proteomes" id="UP000649179">
    <property type="component" value="Unassembled WGS sequence"/>
</dbReference>
<keyword evidence="1" id="KW-0732">Signal</keyword>